<dbReference type="Proteomes" id="UP001174691">
    <property type="component" value="Unassembled WGS sequence"/>
</dbReference>
<evidence type="ECO:0000313" key="4">
    <source>
        <dbReference type="Proteomes" id="UP001174691"/>
    </source>
</evidence>
<feature type="region of interest" description="Disordered" evidence="1">
    <location>
        <begin position="734"/>
        <end position="788"/>
    </location>
</feature>
<feature type="region of interest" description="Disordered" evidence="1">
    <location>
        <begin position="225"/>
        <end position="331"/>
    </location>
</feature>
<feature type="compositionally biased region" description="Low complexity" evidence="1">
    <location>
        <begin position="249"/>
        <end position="263"/>
    </location>
</feature>
<reference evidence="3" key="1">
    <citation type="submission" date="2022-07" db="EMBL/GenBank/DDBJ databases">
        <title>Fungi with potential for degradation of polypropylene.</title>
        <authorList>
            <person name="Gostincar C."/>
        </authorList>
    </citation>
    <scope>NUCLEOTIDE SEQUENCE</scope>
    <source>
        <strain evidence="3">EXF-13287</strain>
    </source>
</reference>
<dbReference type="AlphaFoldDB" id="A0AA38VKF2"/>
<comment type="caution">
    <text evidence="3">The sequence shown here is derived from an EMBL/GenBank/DDBJ whole genome shotgun (WGS) entry which is preliminary data.</text>
</comment>
<feature type="compositionally biased region" description="Low complexity" evidence="1">
    <location>
        <begin position="271"/>
        <end position="286"/>
    </location>
</feature>
<sequence length="788" mass="87693">MSDSNWPPSGPGCEVVPQMTTAVLAAAYHDLMLAECPTLLAGHVHDPQWTKFRLETNRARGAQAGCRIRLRTVDGAWTRARILHYQWDRQGRAYLDKLVAAIHAPRRRRDVKNRPLDLLLSWDDAVVKLNQLLLRRHRIWEITGRNGVIAADVNPIQPIDLDCLKEWVAGAPAGAAGSSSYTRPKDKTQLGPLRDTPLQPADLPQGFSFDRFGLLTRRFAVPEVHAGASESPQPPQAPPQADPQPPQAPLQQLHQQQQQQQQQRGRHKDAPSPAAATSPFSSTAPTRNGSRVSRTRSASYSDTEQAAAASKRPRLDTAQSAQPTPRSPALDLKALFSSDSDRDDAFRQRVLGDLTRAVEARQTEKAPRRKTKTYGDVNNSVVSALLRIAKRPNTDPLRGRIEAHVVSTDEARTMLEHTSPDAPIIAQTGLMAWDPNRGRPIEQLLDMVVTRDAKLSIQIPSQPITETGQSFRKIKFSDAAARFLANEPSDNPWNVLDFGNPHGECTTPTFLAHGGCRNTRLLRDIKMELTNEGSAGRTVTAPTVEKYWTEVISWVLLSEGGNVTGPHTDAYGQATHISVQEGEVGFGWMSHPTDDVLGRWTESDSADEKAVHGVLSSATWRYVVLRPGQTVFFNTRTVHFVFRPKGPQTMAFGGHVLLWNNLLEWLRTVVWQLDNENVHNEDMSNCRSYVDAAAAMVRRKVRDKDTALMANGSMSGSQVASRFLKLKKKFDTTMADHEERQRQAAKALQQAKKANAKQLNESKRAKARPLKERKQASQDQQSQPRKRN</sequence>
<feature type="compositionally biased region" description="Pro residues" evidence="1">
    <location>
        <begin position="232"/>
        <end position="248"/>
    </location>
</feature>
<feature type="compositionally biased region" description="Basic and acidic residues" evidence="1">
    <location>
        <begin position="760"/>
        <end position="776"/>
    </location>
</feature>
<dbReference type="SUPFAM" id="SSF51197">
    <property type="entry name" value="Clavaminate synthase-like"/>
    <property type="match status" value="1"/>
</dbReference>
<feature type="region of interest" description="Disordered" evidence="1">
    <location>
        <begin position="173"/>
        <end position="205"/>
    </location>
</feature>
<dbReference type="EMBL" id="JANBVN010000216">
    <property type="protein sequence ID" value="KAJ9132492.1"/>
    <property type="molecule type" value="Genomic_DNA"/>
</dbReference>
<dbReference type="Gene3D" id="2.60.120.650">
    <property type="entry name" value="Cupin"/>
    <property type="match status" value="1"/>
</dbReference>
<dbReference type="PROSITE" id="PS51184">
    <property type="entry name" value="JMJC"/>
    <property type="match status" value="1"/>
</dbReference>
<accession>A0AA38VKF2</accession>
<dbReference type="InterPro" id="IPR003347">
    <property type="entry name" value="JmjC_dom"/>
</dbReference>
<keyword evidence="4" id="KW-1185">Reference proteome</keyword>
<gene>
    <name evidence="3" type="ORF">NKR19_g9284</name>
</gene>
<evidence type="ECO:0000259" key="2">
    <source>
        <dbReference type="PROSITE" id="PS51184"/>
    </source>
</evidence>
<protein>
    <recommendedName>
        <fullName evidence="2">JmjC domain-containing protein</fullName>
    </recommendedName>
</protein>
<feature type="compositionally biased region" description="Polar residues" evidence="1">
    <location>
        <begin position="777"/>
        <end position="788"/>
    </location>
</feature>
<evidence type="ECO:0000256" key="1">
    <source>
        <dbReference type="SAM" id="MobiDB-lite"/>
    </source>
</evidence>
<evidence type="ECO:0000313" key="3">
    <source>
        <dbReference type="EMBL" id="KAJ9132492.1"/>
    </source>
</evidence>
<proteinExistence type="predicted"/>
<feature type="compositionally biased region" description="Polar residues" evidence="1">
    <location>
        <begin position="287"/>
        <end position="304"/>
    </location>
</feature>
<feature type="domain" description="JmjC" evidence="2">
    <location>
        <begin position="487"/>
        <end position="673"/>
    </location>
</feature>
<feature type="compositionally biased region" description="Low complexity" evidence="1">
    <location>
        <begin position="744"/>
        <end position="759"/>
    </location>
</feature>
<name>A0AA38VKF2_9PEZI</name>
<organism evidence="3 4">
    <name type="scientific">Coniochaeta hoffmannii</name>
    <dbReference type="NCBI Taxonomy" id="91930"/>
    <lineage>
        <taxon>Eukaryota</taxon>
        <taxon>Fungi</taxon>
        <taxon>Dikarya</taxon>
        <taxon>Ascomycota</taxon>
        <taxon>Pezizomycotina</taxon>
        <taxon>Sordariomycetes</taxon>
        <taxon>Sordariomycetidae</taxon>
        <taxon>Coniochaetales</taxon>
        <taxon>Coniochaetaceae</taxon>
        <taxon>Coniochaeta</taxon>
    </lineage>
</organism>